<sequence>MKAQIVVIHGGDTFETYDEYLDFLRNYKIDIERYRNGKDDWKPWLRKKLGGNYEVIQPIMPNKNNAQFDEWKLWFEKFIPFLNDEVILIGHSLGGVFLAKYLSENQFPRKIKAVFLVGAIYDKDDEGYNVVSFTLPKKLNLQTDQVYLYHSKDDPVVPFSALEQYKKALPNAQTRVFEDRGHLNQEEFPELVEDISKLLKKLL</sequence>
<dbReference type="InterPro" id="IPR029058">
    <property type="entry name" value="AB_hydrolase_fold"/>
</dbReference>
<organism evidence="1 2">
    <name type="scientific">Candidatus Zambryskibacteria bacterium RIFCSPHIGHO2_02_FULL_43_14</name>
    <dbReference type="NCBI Taxonomy" id="1802748"/>
    <lineage>
        <taxon>Bacteria</taxon>
        <taxon>Candidatus Zambryskiibacteriota</taxon>
    </lineage>
</organism>
<dbReference type="PANTHER" id="PTHR15394">
    <property type="entry name" value="SERINE HYDROLASE RBBP9"/>
    <property type="match status" value="1"/>
</dbReference>
<dbReference type="InterPro" id="IPR010662">
    <property type="entry name" value="RBBP9/YdeN"/>
</dbReference>
<dbReference type="AlphaFoldDB" id="A0A1G2TI45"/>
<evidence type="ECO:0008006" key="3">
    <source>
        <dbReference type="Google" id="ProtNLM"/>
    </source>
</evidence>
<dbReference type="Proteomes" id="UP000178175">
    <property type="component" value="Unassembled WGS sequence"/>
</dbReference>
<comment type="caution">
    <text evidence="1">The sequence shown here is derived from an EMBL/GenBank/DDBJ whole genome shotgun (WGS) entry which is preliminary data.</text>
</comment>
<dbReference type="Pfam" id="PF06821">
    <property type="entry name" value="Ser_hydrolase"/>
    <property type="match status" value="1"/>
</dbReference>
<accession>A0A1G2TI45</accession>
<name>A0A1G2TI45_9BACT</name>
<protein>
    <recommendedName>
        <fullName evidence="3">Serine hydrolase FSH domain-containing protein</fullName>
    </recommendedName>
</protein>
<reference evidence="1 2" key="1">
    <citation type="journal article" date="2016" name="Nat. Commun.">
        <title>Thousands of microbial genomes shed light on interconnected biogeochemical processes in an aquifer system.</title>
        <authorList>
            <person name="Anantharaman K."/>
            <person name="Brown C.T."/>
            <person name="Hug L.A."/>
            <person name="Sharon I."/>
            <person name="Castelle C.J."/>
            <person name="Probst A.J."/>
            <person name="Thomas B.C."/>
            <person name="Singh A."/>
            <person name="Wilkins M.J."/>
            <person name="Karaoz U."/>
            <person name="Brodie E.L."/>
            <person name="Williams K.H."/>
            <person name="Hubbard S.S."/>
            <person name="Banfield J.F."/>
        </authorList>
    </citation>
    <scope>NUCLEOTIDE SEQUENCE [LARGE SCALE GENOMIC DNA]</scope>
</reference>
<evidence type="ECO:0000313" key="2">
    <source>
        <dbReference type="Proteomes" id="UP000178175"/>
    </source>
</evidence>
<dbReference type="GO" id="GO:0016787">
    <property type="term" value="F:hydrolase activity"/>
    <property type="evidence" value="ECO:0007669"/>
    <property type="project" value="InterPro"/>
</dbReference>
<proteinExistence type="predicted"/>
<dbReference type="PANTHER" id="PTHR15394:SF3">
    <property type="entry name" value="SERINE HYDROLASE RBBP9"/>
    <property type="match status" value="1"/>
</dbReference>
<gene>
    <name evidence="1" type="ORF">A3C70_01700</name>
</gene>
<dbReference type="EMBL" id="MHVR01000003">
    <property type="protein sequence ID" value="OHA96957.1"/>
    <property type="molecule type" value="Genomic_DNA"/>
</dbReference>
<dbReference type="Gene3D" id="3.40.50.1820">
    <property type="entry name" value="alpha/beta hydrolase"/>
    <property type="match status" value="1"/>
</dbReference>
<dbReference type="SUPFAM" id="SSF53474">
    <property type="entry name" value="alpha/beta-Hydrolases"/>
    <property type="match status" value="1"/>
</dbReference>
<evidence type="ECO:0000313" key="1">
    <source>
        <dbReference type="EMBL" id="OHA96957.1"/>
    </source>
</evidence>